<organism evidence="1">
    <name type="scientific">Anguilla anguilla</name>
    <name type="common">European freshwater eel</name>
    <name type="synonym">Muraena anguilla</name>
    <dbReference type="NCBI Taxonomy" id="7936"/>
    <lineage>
        <taxon>Eukaryota</taxon>
        <taxon>Metazoa</taxon>
        <taxon>Chordata</taxon>
        <taxon>Craniata</taxon>
        <taxon>Vertebrata</taxon>
        <taxon>Euteleostomi</taxon>
        <taxon>Actinopterygii</taxon>
        <taxon>Neopterygii</taxon>
        <taxon>Teleostei</taxon>
        <taxon>Anguilliformes</taxon>
        <taxon>Anguillidae</taxon>
        <taxon>Anguilla</taxon>
    </lineage>
</organism>
<sequence length="31" mass="3295">MANNSNGHCAIGCALSQLALFCLQLKNVQMT</sequence>
<accession>A0A0E9PJV1</accession>
<reference evidence="1" key="2">
    <citation type="journal article" date="2015" name="Fish Shellfish Immunol.">
        <title>Early steps in the European eel (Anguilla anguilla)-Vibrio vulnificus interaction in the gills: Role of the RtxA13 toxin.</title>
        <authorList>
            <person name="Callol A."/>
            <person name="Pajuelo D."/>
            <person name="Ebbesson L."/>
            <person name="Teles M."/>
            <person name="MacKenzie S."/>
            <person name="Amaro C."/>
        </authorList>
    </citation>
    <scope>NUCLEOTIDE SEQUENCE</scope>
</reference>
<protein>
    <submittedName>
        <fullName evidence="1">Uncharacterized protein</fullName>
    </submittedName>
</protein>
<dbReference type="AlphaFoldDB" id="A0A0E9PJV1"/>
<reference evidence="1" key="1">
    <citation type="submission" date="2014-11" db="EMBL/GenBank/DDBJ databases">
        <authorList>
            <person name="Amaro Gonzalez C."/>
        </authorList>
    </citation>
    <scope>NUCLEOTIDE SEQUENCE</scope>
</reference>
<proteinExistence type="predicted"/>
<dbReference type="EMBL" id="GBXM01103671">
    <property type="protein sequence ID" value="JAH04906.1"/>
    <property type="molecule type" value="Transcribed_RNA"/>
</dbReference>
<evidence type="ECO:0000313" key="1">
    <source>
        <dbReference type="EMBL" id="JAH04906.1"/>
    </source>
</evidence>
<name>A0A0E9PJV1_ANGAN</name>